<protein>
    <submittedName>
        <fullName evidence="2">Uncharacterized protein</fullName>
    </submittedName>
</protein>
<sequence>MLSMTDSAFSFVLSDVVVMAFSLALGFLCDWNFWSS</sequence>
<evidence type="ECO:0000313" key="2">
    <source>
        <dbReference type="EMBL" id="MBX40427.1"/>
    </source>
</evidence>
<keyword evidence="1" id="KW-1133">Transmembrane helix</keyword>
<feature type="transmembrane region" description="Helical" evidence="1">
    <location>
        <begin position="12"/>
        <end position="34"/>
    </location>
</feature>
<dbReference type="AlphaFoldDB" id="A0A2P2NDB3"/>
<keyword evidence="1" id="KW-0472">Membrane</keyword>
<proteinExistence type="predicted"/>
<name>A0A2P2NDB3_RHIMU</name>
<reference evidence="2" key="1">
    <citation type="submission" date="2018-02" db="EMBL/GenBank/DDBJ databases">
        <title>Rhizophora mucronata_Transcriptome.</title>
        <authorList>
            <person name="Meera S.P."/>
            <person name="Sreeshan A."/>
            <person name="Augustine A."/>
        </authorList>
    </citation>
    <scope>NUCLEOTIDE SEQUENCE</scope>
    <source>
        <tissue evidence="2">Leaf</tissue>
    </source>
</reference>
<accession>A0A2P2NDB3</accession>
<dbReference type="EMBL" id="GGEC01059943">
    <property type="protein sequence ID" value="MBX40427.1"/>
    <property type="molecule type" value="Transcribed_RNA"/>
</dbReference>
<evidence type="ECO:0000256" key="1">
    <source>
        <dbReference type="SAM" id="Phobius"/>
    </source>
</evidence>
<organism evidence="2">
    <name type="scientific">Rhizophora mucronata</name>
    <name type="common">Asiatic mangrove</name>
    <dbReference type="NCBI Taxonomy" id="61149"/>
    <lineage>
        <taxon>Eukaryota</taxon>
        <taxon>Viridiplantae</taxon>
        <taxon>Streptophyta</taxon>
        <taxon>Embryophyta</taxon>
        <taxon>Tracheophyta</taxon>
        <taxon>Spermatophyta</taxon>
        <taxon>Magnoliopsida</taxon>
        <taxon>eudicotyledons</taxon>
        <taxon>Gunneridae</taxon>
        <taxon>Pentapetalae</taxon>
        <taxon>rosids</taxon>
        <taxon>fabids</taxon>
        <taxon>Malpighiales</taxon>
        <taxon>Rhizophoraceae</taxon>
        <taxon>Rhizophora</taxon>
    </lineage>
</organism>
<keyword evidence="1" id="KW-0812">Transmembrane</keyword>